<sequence>MKTRERRASLMMTCPLSRARRRRRRRRRLARRRRLRERTYLNRKPINLVTTEPGCRTLDQHGRGAKRRRQGLRAASHAQLGDTIGPELVNNLIFTTMGFRKMATCSLAFAASKRERDKTDWPCRAESLVADPSCSEILRAMALMSHVLPIQLLSLAREVGTDY</sequence>
<reference evidence="1" key="2">
    <citation type="submission" date="2023-06" db="EMBL/GenBank/DDBJ databases">
        <authorList>
            <consortium name="Lawrence Berkeley National Laboratory"/>
            <person name="Haridas S."/>
            <person name="Hensen N."/>
            <person name="Bonometti L."/>
            <person name="Westerberg I."/>
            <person name="Brannstrom I.O."/>
            <person name="Guillou S."/>
            <person name="Cros-Aarteil S."/>
            <person name="Calhoun S."/>
            <person name="Kuo A."/>
            <person name="Mondo S."/>
            <person name="Pangilinan J."/>
            <person name="Riley R."/>
            <person name="LaButti K."/>
            <person name="Andreopoulos B."/>
            <person name="Lipzen A."/>
            <person name="Chen C."/>
            <person name="Yanf M."/>
            <person name="Daum C."/>
            <person name="Ng V."/>
            <person name="Clum A."/>
            <person name="Steindorff A."/>
            <person name="Ohm R."/>
            <person name="Martin F."/>
            <person name="Silar P."/>
            <person name="Natvig D."/>
            <person name="Lalanne C."/>
            <person name="Gautier V."/>
            <person name="Ament-velasquez S.L."/>
            <person name="Kruys A."/>
            <person name="Hutchinson M.I."/>
            <person name="Powell A.J."/>
            <person name="Barry K."/>
            <person name="Miller A.N."/>
            <person name="Grigoriev I.V."/>
            <person name="Debuchy R."/>
            <person name="Gladieux P."/>
            <person name="Thoren M.H."/>
            <person name="Johannesson H."/>
        </authorList>
    </citation>
    <scope>NUCLEOTIDE SEQUENCE</scope>
    <source>
        <strain evidence="1">CBS 232.78</strain>
    </source>
</reference>
<gene>
    <name evidence="1" type="ORF">B0H63DRAFT_149791</name>
</gene>
<dbReference type="AlphaFoldDB" id="A0AAE0U1G9"/>
<name>A0AAE0U1G9_9PEZI</name>
<dbReference type="EMBL" id="JAULSW010000003">
    <property type="protein sequence ID" value="KAK3387115.1"/>
    <property type="molecule type" value="Genomic_DNA"/>
</dbReference>
<protein>
    <submittedName>
        <fullName evidence="1">Uncharacterized protein</fullName>
    </submittedName>
</protein>
<evidence type="ECO:0000313" key="2">
    <source>
        <dbReference type="Proteomes" id="UP001285441"/>
    </source>
</evidence>
<keyword evidence="2" id="KW-1185">Reference proteome</keyword>
<evidence type="ECO:0000313" key="1">
    <source>
        <dbReference type="EMBL" id="KAK3387115.1"/>
    </source>
</evidence>
<accession>A0AAE0U1G9</accession>
<dbReference type="Proteomes" id="UP001285441">
    <property type="component" value="Unassembled WGS sequence"/>
</dbReference>
<proteinExistence type="predicted"/>
<reference evidence="1" key="1">
    <citation type="journal article" date="2023" name="Mol. Phylogenet. Evol.">
        <title>Genome-scale phylogeny and comparative genomics of the fungal order Sordariales.</title>
        <authorList>
            <person name="Hensen N."/>
            <person name="Bonometti L."/>
            <person name="Westerberg I."/>
            <person name="Brannstrom I.O."/>
            <person name="Guillou S."/>
            <person name="Cros-Aarteil S."/>
            <person name="Calhoun S."/>
            <person name="Haridas S."/>
            <person name="Kuo A."/>
            <person name="Mondo S."/>
            <person name="Pangilinan J."/>
            <person name="Riley R."/>
            <person name="LaButti K."/>
            <person name="Andreopoulos B."/>
            <person name="Lipzen A."/>
            <person name="Chen C."/>
            <person name="Yan M."/>
            <person name="Daum C."/>
            <person name="Ng V."/>
            <person name="Clum A."/>
            <person name="Steindorff A."/>
            <person name="Ohm R.A."/>
            <person name="Martin F."/>
            <person name="Silar P."/>
            <person name="Natvig D.O."/>
            <person name="Lalanne C."/>
            <person name="Gautier V."/>
            <person name="Ament-Velasquez S.L."/>
            <person name="Kruys A."/>
            <person name="Hutchinson M.I."/>
            <person name="Powell A.J."/>
            <person name="Barry K."/>
            <person name="Miller A.N."/>
            <person name="Grigoriev I.V."/>
            <person name="Debuchy R."/>
            <person name="Gladieux P."/>
            <person name="Hiltunen Thoren M."/>
            <person name="Johannesson H."/>
        </authorList>
    </citation>
    <scope>NUCLEOTIDE SEQUENCE</scope>
    <source>
        <strain evidence="1">CBS 232.78</strain>
    </source>
</reference>
<comment type="caution">
    <text evidence="1">The sequence shown here is derived from an EMBL/GenBank/DDBJ whole genome shotgun (WGS) entry which is preliminary data.</text>
</comment>
<organism evidence="1 2">
    <name type="scientific">Podospora didyma</name>
    <dbReference type="NCBI Taxonomy" id="330526"/>
    <lineage>
        <taxon>Eukaryota</taxon>
        <taxon>Fungi</taxon>
        <taxon>Dikarya</taxon>
        <taxon>Ascomycota</taxon>
        <taxon>Pezizomycotina</taxon>
        <taxon>Sordariomycetes</taxon>
        <taxon>Sordariomycetidae</taxon>
        <taxon>Sordariales</taxon>
        <taxon>Podosporaceae</taxon>
        <taxon>Podospora</taxon>
    </lineage>
</organism>